<dbReference type="Proteomes" id="UP000273001">
    <property type="component" value="Chromosome"/>
</dbReference>
<evidence type="ECO:0000313" key="4">
    <source>
        <dbReference type="Proteomes" id="UP000273001"/>
    </source>
</evidence>
<feature type="transmembrane region" description="Helical" evidence="2">
    <location>
        <begin position="128"/>
        <end position="151"/>
    </location>
</feature>
<reference evidence="3 4" key="1">
    <citation type="submission" date="2018-09" db="EMBL/GenBank/DDBJ databases">
        <authorList>
            <person name="Li J."/>
        </authorList>
    </citation>
    <scope>NUCLEOTIDE SEQUENCE [LARGE SCALE GENOMIC DNA]</scope>
    <source>
        <strain evidence="3 4">2129</strain>
    </source>
</reference>
<keyword evidence="4" id="KW-1185">Reference proteome</keyword>
<gene>
    <name evidence="3" type="ORF">D5R93_05585</name>
</gene>
<keyword evidence="2" id="KW-1133">Transmembrane helix</keyword>
<evidence type="ECO:0000256" key="2">
    <source>
        <dbReference type="SAM" id="Phobius"/>
    </source>
</evidence>
<protein>
    <submittedName>
        <fullName evidence="3">DUF3043 domain-containing protein</fullName>
    </submittedName>
</protein>
<evidence type="ECO:0000313" key="3">
    <source>
        <dbReference type="EMBL" id="AYD90826.1"/>
    </source>
</evidence>
<accession>A0ABM6Z629</accession>
<dbReference type="EMBL" id="CP032514">
    <property type="protein sequence ID" value="AYD90826.1"/>
    <property type="molecule type" value="Genomic_DNA"/>
</dbReference>
<keyword evidence="2" id="KW-0812">Transmembrane</keyword>
<dbReference type="Pfam" id="PF11241">
    <property type="entry name" value="DUF3043"/>
    <property type="match status" value="1"/>
</dbReference>
<organism evidence="3 4">
    <name type="scientific">Actinomyces lilanjuaniae</name>
    <dbReference type="NCBI Taxonomy" id="2321394"/>
    <lineage>
        <taxon>Bacteria</taxon>
        <taxon>Bacillati</taxon>
        <taxon>Actinomycetota</taxon>
        <taxon>Actinomycetes</taxon>
        <taxon>Actinomycetales</taxon>
        <taxon>Actinomycetaceae</taxon>
        <taxon>Actinomyces</taxon>
    </lineage>
</organism>
<feature type="compositionally biased region" description="Basic and acidic residues" evidence="1">
    <location>
        <begin position="1"/>
        <end position="11"/>
    </location>
</feature>
<name>A0ABM6Z629_9ACTO</name>
<sequence length="198" mass="22923">MSPSKSRRETAQPEPAPAAPRSAGKGRPTPRRKDAQARGLRPVVPVDRKAAKRQARAARDEAWQRQREAMATGDERYLPARDKGPVRRYVRDFVDARYCVGELFMPLTFFLMLLMLGLSSWLALASAYLMLAVYVVFLLAIGDSVLCWWQVRRRLDTAFGRDKAREQGSVFFYTFMRCMQLRRWRQPAPQVRRREFPA</sequence>
<dbReference type="InterPro" id="IPR021403">
    <property type="entry name" value="DUF3043"/>
</dbReference>
<keyword evidence="2" id="KW-0472">Membrane</keyword>
<dbReference type="RefSeq" id="WP_119835217.1">
    <property type="nucleotide sequence ID" value="NZ_CP032514.1"/>
</dbReference>
<proteinExistence type="predicted"/>
<feature type="transmembrane region" description="Helical" evidence="2">
    <location>
        <begin position="103"/>
        <end position="122"/>
    </location>
</feature>
<evidence type="ECO:0000256" key="1">
    <source>
        <dbReference type="SAM" id="MobiDB-lite"/>
    </source>
</evidence>
<feature type="region of interest" description="Disordered" evidence="1">
    <location>
        <begin position="1"/>
        <end position="65"/>
    </location>
</feature>